<dbReference type="Proteomes" id="UP001631969">
    <property type="component" value="Unassembled WGS sequence"/>
</dbReference>
<organism evidence="1 2">
    <name type="scientific">Paenibacillus mesotrionivorans</name>
    <dbReference type="NCBI Taxonomy" id="3160968"/>
    <lineage>
        <taxon>Bacteria</taxon>
        <taxon>Bacillati</taxon>
        <taxon>Bacillota</taxon>
        <taxon>Bacilli</taxon>
        <taxon>Bacillales</taxon>
        <taxon>Paenibacillaceae</taxon>
        <taxon>Paenibacillus</taxon>
    </lineage>
</organism>
<comment type="caution">
    <text evidence="1">The sequence shown here is derived from an EMBL/GenBank/DDBJ whole genome shotgun (WGS) entry which is preliminary data.</text>
</comment>
<name>A0ACC7NW36_9BACL</name>
<dbReference type="EMBL" id="JBJURJ010000007">
    <property type="protein sequence ID" value="MFM9328971.1"/>
    <property type="molecule type" value="Genomic_DNA"/>
</dbReference>
<protein>
    <submittedName>
        <fullName evidence="1">ABC transporter permease</fullName>
    </submittedName>
</protein>
<evidence type="ECO:0000313" key="1">
    <source>
        <dbReference type="EMBL" id="MFM9328971.1"/>
    </source>
</evidence>
<gene>
    <name evidence="1" type="ORF">ACI1P1_11800</name>
</gene>
<evidence type="ECO:0000313" key="2">
    <source>
        <dbReference type="Proteomes" id="UP001631969"/>
    </source>
</evidence>
<reference evidence="1" key="1">
    <citation type="submission" date="2024-12" db="EMBL/GenBank/DDBJ databases">
        <authorList>
            <person name="Wu N."/>
        </authorList>
    </citation>
    <scope>NUCLEOTIDE SEQUENCE</scope>
    <source>
        <strain evidence="1">P15</strain>
    </source>
</reference>
<keyword evidence="2" id="KW-1185">Reference proteome</keyword>
<proteinExistence type="predicted"/>
<sequence length="326" mass="36792">MQKGGANRLEIPRAVPESQHPGAAARWQRQWRIYKQHRALIIMLLPGLALFLLFSYVPMYGVVIAFKNFQITEGILGSPWAGWENFQRLFQGNGFMNALRNSVVIAFLKMVLVFPAPIILALLLNELRVTWFRRTIQTVTYLPHFFSWVVLAGILFPFLGNEGGFNKLLGMFGISQQLWLLEPDYFYGMVALTNIWQSAGWGSIVYFAALASIDPSLYEAAIADGASRWRRIWHISLPSIAPTVIIMYLLNIGHFLSVGFDQIYNLVTPPTSGVGEILDTYVLRRLLTMDYELGTAAGLFNSTVGLVLVLIANTLVKLYDKERGLW</sequence>
<accession>A0ACC7NW36</accession>